<name>A0A399FWX9_UNCN2</name>
<feature type="domain" description="HEPN" evidence="1">
    <location>
        <begin position="12"/>
        <end position="119"/>
    </location>
</feature>
<organism evidence="2 3">
    <name type="scientific">candidate division NPL-UPA2 bacterium Unc8</name>
    <dbReference type="NCBI Taxonomy" id="1980939"/>
    <lineage>
        <taxon>Bacteria</taxon>
    </lineage>
</organism>
<dbReference type="InterPro" id="IPR007842">
    <property type="entry name" value="HEPN_dom"/>
</dbReference>
<proteinExistence type="predicted"/>
<evidence type="ECO:0000313" key="2">
    <source>
        <dbReference type="EMBL" id="RII00724.1"/>
    </source>
</evidence>
<comment type="caution">
    <text evidence="2">The sequence shown here is derived from an EMBL/GenBank/DDBJ whole genome shotgun (WGS) entry which is preliminary data.</text>
</comment>
<dbReference type="SUPFAM" id="SSF81593">
    <property type="entry name" value="Nucleotidyltransferase substrate binding subunit/domain"/>
    <property type="match status" value="1"/>
</dbReference>
<dbReference type="AlphaFoldDB" id="A0A399FWX9"/>
<sequence length="130" mass="15270">MENNKIRAKEWFEKADHDFDAVNDILKGSGHPDVAGVLLQQGIEKYLKGYLISKGWKLVKTHDLKELLDEAVKHNPIFNNYYDLLDMITEYYFEEKYPFGETEISLEEIKENLKNVKGLINFIKKDFRGK</sequence>
<dbReference type="Pfam" id="PF05168">
    <property type="entry name" value="HEPN"/>
    <property type="match status" value="1"/>
</dbReference>
<evidence type="ECO:0000259" key="1">
    <source>
        <dbReference type="PROSITE" id="PS50910"/>
    </source>
</evidence>
<accession>A0A399FWX9</accession>
<dbReference type="Proteomes" id="UP000266287">
    <property type="component" value="Unassembled WGS sequence"/>
</dbReference>
<dbReference type="SMART" id="SM00748">
    <property type="entry name" value="HEPN"/>
    <property type="match status" value="1"/>
</dbReference>
<dbReference type="Gene3D" id="1.20.120.330">
    <property type="entry name" value="Nucleotidyltransferases domain 2"/>
    <property type="match status" value="1"/>
</dbReference>
<reference evidence="2 3" key="1">
    <citation type="submission" date="2018-08" db="EMBL/GenBank/DDBJ databases">
        <title>Draft genome of candidate division NPL-UPA2 bacterium Unc8 that adapted to ultra-basic serpentinizing groundwater.</title>
        <authorList>
            <person name="Ishii S."/>
            <person name="Suzuki S."/>
            <person name="Nealson K.H."/>
        </authorList>
    </citation>
    <scope>NUCLEOTIDE SEQUENCE [LARGE SCALE GENOMIC DNA]</scope>
    <source>
        <strain evidence="2">Unc8</strain>
    </source>
</reference>
<gene>
    <name evidence="2" type="ORF">B9J77_01540</name>
</gene>
<evidence type="ECO:0000313" key="3">
    <source>
        <dbReference type="Proteomes" id="UP000266287"/>
    </source>
</evidence>
<dbReference type="PROSITE" id="PS50910">
    <property type="entry name" value="HEPN"/>
    <property type="match status" value="1"/>
</dbReference>
<protein>
    <submittedName>
        <fullName evidence="2">HEPN domain-containing protein</fullName>
    </submittedName>
</protein>
<dbReference type="EMBL" id="NDHY01000002">
    <property type="protein sequence ID" value="RII00724.1"/>
    <property type="molecule type" value="Genomic_DNA"/>
</dbReference>